<evidence type="ECO:0000313" key="1">
    <source>
        <dbReference type="EMBL" id="RMX36193.1"/>
    </source>
</evidence>
<reference evidence="1 2" key="1">
    <citation type="journal article" date="2018" name="Sci. Rep.">
        <title>Comparative analysis of the Pocillopora damicornis genome highlights role of immune system in coral evolution.</title>
        <authorList>
            <person name="Cunning R."/>
            <person name="Bay R.A."/>
            <person name="Gillette P."/>
            <person name="Baker A.C."/>
            <person name="Traylor-Knowles N."/>
        </authorList>
    </citation>
    <scope>NUCLEOTIDE SEQUENCE [LARGE SCALE GENOMIC DNA]</scope>
    <source>
        <strain evidence="1">RSMAS</strain>
        <tissue evidence="1">Whole animal</tissue>
    </source>
</reference>
<keyword evidence="2" id="KW-1185">Reference proteome</keyword>
<dbReference type="AlphaFoldDB" id="A0A3M6T4V4"/>
<dbReference type="Proteomes" id="UP000275408">
    <property type="component" value="Unassembled WGS sequence"/>
</dbReference>
<proteinExistence type="predicted"/>
<evidence type="ECO:0000313" key="2">
    <source>
        <dbReference type="Proteomes" id="UP000275408"/>
    </source>
</evidence>
<name>A0A3M6T4V4_POCDA</name>
<comment type="caution">
    <text evidence="1">The sequence shown here is derived from an EMBL/GenBank/DDBJ whole genome shotgun (WGS) entry which is preliminary data.</text>
</comment>
<protein>
    <submittedName>
        <fullName evidence="1">Uncharacterized protein</fullName>
    </submittedName>
</protein>
<dbReference type="EMBL" id="RCHS01004327">
    <property type="protein sequence ID" value="RMX36193.1"/>
    <property type="molecule type" value="Genomic_DNA"/>
</dbReference>
<organism evidence="1 2">
    <name type="scientific">Pocillopora damicornis</name>
    <name type="common">Cauliflower coral</name>
    <name type="synonym">Millepora damicornis</name>
    <dbReference type="NCBI Taxonomy" id="46731"/>
    <lineage>
        <taxon>Eukaryota</taxon>
        <taxon>Metazoa</taxon>
        <taxon>Cnidaria</taxon>
        <taxon>Anthozoa</taxon>
        <taxon>Hexacorallia</taxon>
        <taxon>Scleractinia</taxon>
        <taxon>Astrocoeniina</taxon>
        <taxon>Pocilloporidae</taxon>
        <taxon>Pocillopora</taxon>
    </lineage>
</organism>
<accession>A0A3M6T4V4</accession>
<gene>
    <name evidence="1" type="ORF">pdam_00024328</name>
</gene>
<sequence>MERLLHTSRDQINAISEFMLKKKMPLSSPTVAKLKRYRGKITKSTLLDKATFVAAKANLLLEDTSAAAALEEPVVKELLMQENKLTDKLRQIPISGGVEPPPRDDEAIISTGGQLLTATLVIPTPKKKAATSEGRLAKKPRQTKAEHLKCFGNWEPWEKIGSQ</sequence>